<dbReference type="AlphaFoldDB" id="A0A7V8JK04"/>
<name>A0A7V8JK04_STEMA</name>
<dbReference type="GO" id="GO:0051213">
    <property type="term" value="F:dioxygenase activity"/>
    <property type="evidence" value="ECO:0007669"/>
    <property type="project" value="UniProtKB-KW"/>
</dbReference>
<keyword evidence="1" id="KW-0560">Oxidoreductase</keyword>
<keyword evidence="1" id="KW-0223">Dioxygenase</keyword>
<reference evidence="2" key="1">
    <citation type="journal article" date="2020" name="MBio">
        <title>Horizontal gene transfer to a defensive symbiont with a reduced genome amongst a multipartite beetle microbiome.</title>
        <authorList>
            <person name="Waterworth S.C."/>
            <person name="Florez L.V."/>
            <person name="Rees E.R."/>
            <person name="Hertweck C."/>
            <person name="Kaltenpoth M."/>
            <person name="Kwan J.C."/>
        </authorList>
    </citation>
    <scope>NUCLEOTIDE SEQUENCE [LARGE SCALE GENOMIC DNA]</scope>
</reference>
<evidence type="ECO:0000313" key="1">
    <source>
        <dbReference type="EMBL" id="KAF1013279.1"/>
    </source>
</evidence>
<dbReference type="SUPFAM" id="SSF51182">
    <property type="entry name" value="RmlC-like cupins"/>
    <property type="match status" value="1"/>
</dbReference>
<dbReference type="Gene3D" id="2.60.120.10">
    <property type="entry name" value="Jelly Rolls"/>
    <property type="match status" value="1"/>
</dbReference>
<dbReference type="EMBL" id="WNDS01000005">
    <property type="protein sequence ID" value="KAF1013279.1"/>
    <property type="molecule type" value="Genomic_DNA"/>
</dbReference>
<accession>A0A7V8JK04</accession>
<sequence length="116" mass="12518">MSALLPLLSFPGRASLLAAIDAAVCLRDPQAITRAVQRVLTVAIADPGIVLPPCVQRPLPGRYARRELHRSATLGYSVVAMCWGPGQGTPLHDHDALWRVEGVWQGTLQVTPYALL</sequence>
<dbReference type="InterPro" id="IPR011051">
    <property type="entry name" value="RmlC_Cupin_sf"/>
</dbReference>
<dbReference type="InterPro" id="IPR014710">
    <property type="entry name" value="RmlC-like_jellyroll"/>
</dbReference>
<protein>
    <submittedName>
        <fullName evidence="1">3-mercaptopropionate dioxygenase</fullName>
    </submittedName>
</protein>
<comment type="caution">
    <text evidence="1">The sequence shown here is derived from an EMBL/GenBank/DDBJ whole genome shotgun (WGS) entry which is preliminary data.</text>
</comment>
<proteinExistence type="predicted"/>
<organism evidence="1 2">
    <name type="scientific">Stenotrophomonas maltophilia</name>
    <name type="common">Pseudomonas maltophilia</name>
    <name type="synonym">Xanthomonas maltophilia</name>
    <dbReference type="NCBI Taxonomy" id="40324"/>
    <lineage>
        <taxon>Bacteria</taxon>
        <taxon>Pseudomonadati</taxon>
        <taxon>Pseudomonadota</taxon>
        <taxon>Gammaproteobacteria</taxon>
        <taxon>Lysobacterales</taxon>
        <taxon>Lysobacteraceae</taxon>
        <taxon>Stenotrophomonas</taxon>
        <taxon>Stenotrophomonas maltophilia group</taxon>
    </lineage>
</organism>
<evidence type="ECO:0000313" key="2">
    <source>
        <dbReference type="Proteomes" id="UP000487117"/>
    </source>
</evidence>
<gene>
    <name evidence="1" type="ORF">GAK31_03428</name>
</gene>
<dbReference type="Proteomes" id="UP000487117">
    <property type="component" value="Unassembled WGS sequence"/>
</dbReference>